<evidence type="ECO:0000313" key="1">
    <source>
        <dbReference type="EMBL" id="KAI4870633.1"/>
    </source>
</evidence>
<keyword evidence="2" id="KW-1185">Reference proteome</keyword>
<sequence>MGQQDDQVSPPQKAAVVATTTVTPGTDDHCATHRREVWAIDGEKKPLRARLDWHRWCPFQDRPKLRWASLVGLVALVLAVVVLAVVFAVYYDALYYSGRAAFLAKQNGDGGAGIPAEAETDVDVAQGALLVSGRDMVAVAAAAGEDVCGEKMDSCEAYNQPNICCPVGMICHATSFSPSGIYCCTPESSCAATAAKPPRCGGRARACDKSLGGGCCAPGTECAAAGCLKTYRAAPGFASSLLSGTQKPPTQTHSDVTVPTATLQGVTVMTPKIGETAQSSDGVRGFGFSSCPKMEMLVLGCGLAVSYAMVLGGWGVT</sequence>
<reference evidence="1 2" key="1">
    <citation type="journal article" date="2022" name="New Phytol.">
        <title>Ecological generalism drives hyperdiversity of secondary metabolite gene clusters in xylarialean endophytes.</title>
        <authorList>
            <person name="Franco M.E.E."/>
            <person name="Wisecaver J.H."/>
            <person name="Arnold A.E."/>
            <person name="Ju Y.M."/>
            <person name="Slot J.C."/>
            <person name="Ahrendt S."/>
            <person name="Moore L.P."/>
            <person name="Eastman K.E."/>
            <person name="Scott K."/>
            <person name="Konkel Z."/>
            <person name="Mondo S.J."/>
            <person name="Kuo A."/>
            <person name="Hayes R.D."/>
            <person name="Haridas S."/>
            <person name="Andreopoulos B."/>
            <person name="Riley R."/>
            <person name="LaButti K."/>
            <person name="Pangilinan J."/>
            <person name="Lipzen A."/>
            <person name="Amirebrahimi M."/>
            <person name="Yan J."/>
            <person name="Adam C."/>
            <person name="Keymanesh K."/>
            <person name="Ng V."/>
            <person name="Louie K."/>
            <person name="Northen T."/>
            <person name="Drula E."/>
            <person name="Henrissat B."/>
            <person name="Hsieh H.M."/>
            <person name="Youens-Clark K."/>
            <person name="Lutzoni F."/>
            <person name="Miadlikowska J."/>
            <person name="Eastwood D.C."/>
            <person name="Hamelin R.C."/>
            <person name="Grigoriev I.V."/>
            <person name="U'Ren J.M."/>
        </authorList>
    </citation>
    <scope>NUCLEOTIDE SEQUENCE [LARGE SCALE GENOMIC DNA]</scope>
    <source>
        <strain evidence="1 2">CBS 119005</strain>
    </source>
</reference>
<gene>
    <name evidence="1" type="ORF">F4820DRAFT_468148</name>
</gene>
<dbReference type="EMBL" id="MU393423">
    <property type="protein sequence ID" value="KAI4870633.1"/>
    <property type="molecule type" value="Genomic_DNA"/>
</dbReference>
<accession>A0ACB9ZGB4</accession>
<organism evidence="1 2">
    <name type="scientific">Hypoxylon rubiginosum</name>
    <dbReference type="NCBI Taxonomy" id="110542"/>
    <lineage>
        <taxon>Eukaryota</taxon>
        <taxon>Fungi</taxon>
        <taxon>Dikarya</taxon>
        <taxon>Ascomycota</taxon>
        <taxon>Pezizomycotina</taxon>
        <taxon>Sordariomycetes</taxon>
        <taxon>Xylariomycetidae</taxon>
        <taxon>Xylariales</taxon>
        <taxon>Hypoxylaceae</taxon>
        <taxon>Hypoxylon</taxon>
    </lineage>
</organism>
<dbReference type="Proteomes" id="UP001497700">
    <property type="component" value="Unassembled WGS sequence"/>
</dbReference>
<comment type="caution">
    <text evidence="1">The sequence shown here is derived from an EMBL/GenBank/DDBJ whole genome shotgun (WGS) entry which is preliminary data.</text>
</comment>
<protein>
    <submittedName>
        <fullName evidence="1">Uncharacterized protein</fullName>
    </submittedName>
</protein>
<evidence type="ECO:0000313" key="2">
    <source>
        <dbReference type="Proteomes" id="UP001497700"/>
    </source>
</evidence>
<name>A0ACB9ZGB4_9PEZI</name>
<proteinExistence type="predicted"/>